<accession>A0A0C9U814</accession>
<proteinExistence type="predicted"/>
<gene>
    <name evidence="1" type="ORF">PAXINDRAFT_169341</name>
</gene>
<protein>
    <submittedName>
        <fullName evidence="1">Uncharacterized protein</fullName>
    </submittedName>
</protein>
<name>A0A0C9U814_PAXIN</name>
<dbReference type="HOGENOM" id="CLU_2027449_0_0_1"/>
<dbReference type="OrthoDB" id="2602444at2759"/>
<reference evidence="2" key="2">
    <citation type="submission" date="2015-01" db="EMBL/GenBank/DDBJ databases">
        <title>Evolutionary Origins and Diversification of the Mycorrhizal Mutualists.</title>
        <authorList>
            <consortium name="DOE Joint Genome Institute"/>
            <consortium name="Mycorrhizal Genomics Consortium"/>
            <person name="Kohler A."/>
            <person name="Kuo A."/>
            <person name="Nagy L.G."/>
            <person name="Floudas D."/>
            <person name="Copeland A."/>
            <person name="Barry K.W."/>
            <person name="Cichocki N."/>
            <person name="Veneault-Fourrey C."/>
            <person name="LaButti K."/>
            <person name="Lindquist E.A."/>
            <person name="Lipzen A."/>
            <person name="Lundell T."/>
            <person name="Morin E."/>
            <person name="Murat C."/>
            <person name="Riley R."/>
            <person name="Ohm R."/>
            <person name="Sun H."/>
            <person name="Tunlid A."/>
            <person name="Henrissat B."/>
            <person name="Grigoriev I.V."/>
            <person name="Hibbett D.S."/>
            <person name="Martin F."/>
        </authorList>
    </citation>
    <scope>NUCLEOTIDE SEQUENCE [LARGE SCALE GENOMIC DNA]</scope>
    <source>
        <strain evidence="2">ATCC 200175</strain>
    </source>
</reference>
<organism evidence="1 2">
    <name type="scientific">Paxillus involutus ATCC 200175</name>
    <dbReference type="NCBI Taxonomy" id="664439"/>
    <lineage>
        <taxon>Eukaryota</taxon>
        <taxon>Fungi</taxon>
        <taxon>Dikarya</taxon>
        <taxon>Basidiomycota</taxon>
        <taxon>Agaricomycotina</taxon>
        <taxon>Agaricomycetes</taxon>
        <taxon>Agaricomycetidae</taxon>
        <taxon>Boletales</taxon>
        <taxon>Paxilineae</taxon>
        <taxon>Paxillaceae</taxon>
        <taxon>Paxillus</taxon>
    </lineage>
</organism>
<evidence type="ECO:0000313" key="2">
    <source>
        <dbReference type="Proteomes" id="UP000053647"/>
    </source>
</evidence>
<dbReference type="AlphaFoldDB" id="A0A0C9U814"/>
<reference evidence="1 2" key="1">
    <citation type="submission" date="2014-06" db="EMBL/GenBank/DDBJ databases">
        <authorList>
            <consortium name="DOE Joint Genome Institute"/>
            <person name="Kuo A."/>
            <person name="Kohler A."/>
            <person name="Nagy L.G."/>
            <person name="Floudas D."/>
            <person name="Copeland A."/>
            <person name="Barry K.W."/>
            <person name="Cichocki N."/>
            <person name="Veneault-Fourrey C."/>
            <person name="LaButti K."/>
            <person name="Lindquist E.A."/>
            <person name="Lipzen A."/>
            <person name="Lundell T."/>
            <person name="Morin E."/>
            <person name="Murat C."/>
            <person name="Sun H."/>
            <person name="Tunlid A."/>
            <person name="Henrissat B."/>
            <person name="Grigoriev I.V."/>
            <person name="Hibbett D.S."/>
            <person name="Martin F."/>
            <person name="Nordberg H.P."/>
            <person name="Cantor M.N."/>
            <person name="Hua S.X."/>
        </authorList>
    </citation>
    <scope>NUCLEOTIDE SEQUENCE [LARGE SCALE GENOMIC DNA]</scope>
    <source>
        <strain evidence="1 2">ATCC 200175</strain>
    </source>
</reference>
<sequence>MGSTRRLLYYGYAVSEEWLLYEATKQGIRSEAPHVDITRMCGIILTEAGLFLKALPVRVSGSTADGAEPRTHWCFALASTDPRDSLPNPRRKGNPPVLTECYQLLKSNLGLDHEPCWYPCVL</sequence>
<dbReference type="Proteomes" id="UP000053647">
    <property type="component" value="Unassembled WGS sequence"/>
</dbReference>
<dbReference type="EMBL" id="KN819338">
    <property type="protein sequence ID" value="KIJ15221.1"/>
    <property type="molecule type" value="Genomic_DNA"/>
</dbReference>
<evidence type="ECO:0000313" key="1">
    <source>
        <dbReference type="EMBL" id="KIJ15221.1"/>
    </source>
</evidence>
<keyword evidence="2" id="KW-1185">Reference proteome</keyword>